<keyword evidence="3" id="KW-1185">Reference proteome</keyword>
<dbReference type="Proteomes" id="UP000077266">
    <property type="component" value="Unassembled WGS sequence"/>
</dbReference>
<evidence type="ECO:0000256" key="1">
    <source>
        <dbReference type="SAM" id="MobiDB-lite"/>
    </source>
</evidence>
<name>A0A165HQT0_EXIGL</name>
<organism evidence="2 3">
    <name type="scientific">Exidia glandulosa HHB12029</name>
    <dbReference type="NCBI Taxonomy" id="1314781"/>
    <lineage>
        <taxon>Eukaryota</taxon>
        <taxon>Fungi</taxon>
        <taxon>Dikarya</taxon>
        <taxon>Basidiomycota</taxon>
        <taxon>Agaricomycotina</taxon>
        <taxon>Agaricomycetes</taxon>
        <taxon>Auriculariales</taxon>
        <taxon>Exidiaceae</taxon>
        <taxon>Exidia</taxon>
    </lineage>
</organism>
<proteinExistence type="predicted"/>
<accession>A0A165HQT0</accession>
<dbReference type="InParanoid" id="A0A165HQT0"/>
<reference evidence="2 3" key="1">
    <citation type="journal article" date="2016" name="Mol. Biol. Evol.">
        <title>Comparative Genomics of Early-Diverging Mushroom-Forming Fungi Provides Insights into the Origins of Lignocellulose Decay Capabilities.</title>
        <authorList>
            <person name="Nagy L.G."/>
            <person name="Riley R."/>
            <person name="Tritt A."/>
            <person name="Adam C."/>
            <person name="Daum C."/>
            <person name="Floudas D."/>
            <person name="Sun H."/>
            <person name="Yadav J.S."/>
            <person name="Pangilinan J."/>
            <person name="Larsson K.H."/>
            <person name="Matsuura K."/>
            <person name="Barry K."/>
            <person name="Labutti K."/>
            <person name="Kuo R."/>
            <person name="Ohm R.A."/>
            <person name="Bhattacharya S.S."/>
            <person name="Shirouzu T."/>
            <person name="Yoshinaga Y."/>
            <person name="Martin F.M."/>
            <person name="Grigoriev I.V."/>
            <person name="Hibbett D.S."/>
        </authorList>
    </citation>
    <scope>NUCLEOTIDE SEQUENCE [LARGE SCALE GENOMIC DNA]</scope>
    <source>
        <strain evidence="2 3">HHB12029</strain>
    </source>
</reference>
<gene>
    <name evidence="2" type="ORF">EXIGLDRAFT_718420</name>
</gene>
<feature type="compositionally biased region" description="Basic residues" evidence="1">
    <location>
        <begin position="260"/>
        <end position="275"/>
    </location>
</feature>
<dbReference type="AlphaFoldDB" id="A0A165HQT0"/>
<evidence type="ECO:0000313" key="3">
    <source>
        <dbReference type="Proteomes" id="UP000077266"/>
    </source>
</evidence>
<dbReference type="EMBL" id="KV426010">
    <property type="protein sequence ID" value="KZV92327.1"/>
    <property type="molecule type" value="Genomic_DNA"/>
</dbReference>
<feature type="region of interest" description="Disordered" evidence="1">
    <location>
        <begin position="248"/>
        <end position="275"/>
    </location>
</feature>
<protein>
    <submittedName>
        <fullName evidence="2">Uncharacterized protein</fullName>
    </submittedName>
</protein>
<evidence type="ECO:0000313" key="2">
    <source>
        <dbReference type="EMBL" id="KZV92327.1"/>
    </source>
</evidence>
<sequence>MVASKPRKSSGSSSKRLSLGLAIPTLMSRGTQRYDSVLGEFIRDEPSDVDRNGVAVDGGREHWMIEHIAAAICEEDPNGKTHWYIAIRWVGCDELFWQPWHNVWNGEGTDSALHYFFANVHPNCCINGDKYPVGRTIYGSEEYILDAIQSCAAQVCSNDVSQMQAWLLQNPRYTLMAPPHGPKSTSAPPQDIFDDLPARAKFRRAPVPVFEDNVLSIDRVNDQHEELFSEGVVPDAIRCAEDLDAEMYEDGERAATPPPARKKKTGKGTSRKKTR</sequence>